<dbReference type="Gene3D" id="1.10.1000.11">
    <property type="entry name" value="Arf Nucleotide-binding Site Opener,domain 2"/>
    <property type="match status" value="1"/>
</dbReference>
<comment type="caution">
    <text evidence="4">The sequence shown here is derived from an EMBL/GenBank/DDBJ whole genome shotgun (WGS) entry which is preliminary data.</text>
</comment>
<dbReference type="Pfam" id="PF01369">
    <property type="entry name" value="Sec7"/>
    <property type="match status" value="1"/>
</dbReference>
<dbReference type="PANTHER" id="PTHR10663:SF375">
    <property type="entry name" value="LD29171P"/>
    <property type="match status" value="1"/>
</dbReference>
<reference evidence="4" key="1">
    <citation type="submission" date="2020-12" db="EMBL/GenBank/DDBJ databases">
        <title>Metabolic potential, ecology and presence of endohyphal bacteria is reflected in genomic diversity of Mucoromycotina.</title>
        <authorList>
            <person name="Muszewska A."/>
            <person name="Okrasinska A."/>
            <person name="Steczkiewicz K."/>
            <person name="Drgas O."/>
            <person name="Orlowska M."/>
            <person name="Perlinska-Lenart U."/>
            <person name="Aleksandrzak-Piekarczyk T."/>
            <person name="Szatraj K."/>
            <person name="Zielenkiewicz U."/>
            <person name="Pilsyk S."/>
            <person name="Malc E."/>
            <person name="Mieczkowski P."/>
            <person name="Kruszewska J.S."/>
            <person name="Biernat P."/>
            <person name="Pawlowska J."/>
        </authorList>
    </citation>
    <scope>NUCLEOTIDE SEQUENCE</scope>
    <source>
        <strain evidence="4">CBS 226.32</strain>
    </source>
</reference>
<organism evidence="4 5">
    <name type="scientific">Mucor plumbeus</name>
    <dbReference type="NCBI Taxonomy" id="97098"/>
    <lineage>
        <taxon>Eukaryota</taxon>
        <taxon>Fungi</taxon>
        <taxon>Fungi incertae sedis</taxon>
        <taxon>Mucoromycota</taxon>
        <taxon>Mucoromycotina</taxon>
        <taxon>Mucoromycetes</taxon>
        <taxon>Mucorales</taxon>
        <taxon>Mucorineae</taxon>
        <taxon>Mucoraceae</taxon>
        <taxon>Mucor</taxon>
    </lineage>
</organism>
<dbReference type="Pfam" id="PF15410">
    <property type="entry name" value="PH_9"/>
    <property type="match status" value="1"/>
</dbReference>
<dbReference type="InterPro" id="IPR011993">
    <property type="entry name" value="PH-like_dom_sf"/>
</dbReference>
<dbReference type="SMART" id="SM00222">
    <property type="entry name" value="Sec7"/>
    <property type="match status" value="1"/>
</dbReference>
<dbReference type="PROSITE" id="PS50003">
    <property type="entry name" value="PH_DOMAIN"/>
    <property type="match status" value="1"/>
</dbReference>
<dbReference type="GO" id="GO:0032012">
    <property type="term" value="P:regulation of ARF protein signal transduction"/>
    <property type="evidence" value="ECO:0007669"/>
    <property type="project" value="InterPro"/>
</dbReference>
<dbReference type="InterPro" id="IPR041681">
    <property type="entry name" value="PH_9"/>
</dbReference>
<dbReference type="GO" id="GO:0005085">
    <property type="term" value="F:guanyl-nucleotide exchange factor activity"/>
    <property type="evidence" value="ECO:0007669"/>
    <property type="project" value="InterPro"/>
</dbReference>
<proteinExistence type="predicted"/>
<accession>A0A8H7QS35</accession>
<dbReference type="OrthoDB" id="2157641at2759"/>
<dbReference type="InterPro" id="IPR023394">
    <property type="entry name" value="Sec7_C_sf"/>
</dbReference>
<dbReference type="InterPro" id="IPR000904">
    <property type="entry name" value="Sec7_dom"/>
</dbReference>
<sequence>MNVLPNSRKLNGFSLAECLQEDSFVTGNEDQYDYPIGLTRKEQEFIVTKRYHNNNKYTNVKKHAVSRVKFKLNFFMKLRGTNTQQSTISAAQSAAQAQAQAQAEKENNNKSLLTPPPSSCNVNDKKILVPCNISLHSKQSPSHIRINNRSKKQKKVVSKSTIITKNYHLPMIQNASASIDAFRRCNRHTLDFSTIDSGVLDHQILRRANSLCNSSIYSTFTSPQQINAFSSSSSNSSSSSSSSSASLSTYASCMMNQKDIVSILDVSLPNHQQNHEGEAITSNHQLKQGQEQEQEELQKRLWHEDVTLCSKEEIAEFLGSSKSSRSKVLLLYMNNFDFSNQRLDIAFRTLCSKLYLKAESQQLDRIIEAFAKRYYDCNPTTLLHCFDVVYAVAYSLLLLNTDLHVVNDWTNKMTKLSFIKNTMETVQSLVFPHLTDNSFSQQRKRCTSIVGRQSIDSSSYHLKRNDSSPSTISYLNDEYSPNNSECSSHSINSSNNSPIASSNLSQKFDAFKSNISRKSNSSSPNSLTRTQRTWLADIEALLKEMYAAIKLHRIDLAEVIVPVVRDIPENANTTLQRSRTLPKNTIEQQHDGSIRRGRRRRGQSVIMDKNHNQIDDSLKVKNLPSLPSVKKEEMFKQGLVMRKHVMESTEKRARHRQWQLCYLVITETELIMYKPAQQHPIEESEKGKRRKSTSMMLWNSSTSFSSLQDIMHQHPHWQADEEQAPLAKLEMNHAYATAIPSPGWNPQRPHVFRLEAGDGGLWLFESIDLFAVQAWVEACNITAAKISKGPLPGAICNVDYGWGSKWDNTTQEFSDVPAWYPPTPCMVNNTLNINDQCMDIEAQIVQLNKQLNEHRELKLSVDKKFGAGQQACANSMQALTNWDKKLHFILHELIKLRCYKDVLHQQLLQISF</sequence>
<evidence type="ECO:0000256" key="1">
    <source>
        <dbReference type="SAM" id="MobiDB-lite"/>
    </source>
</evidence>
<name>A0A8H7QS35_9FUNG</name>
<dbReference type="EMBL" id="JAEPRC010000417">
    <property type="protein sequence ID" value="KAG2197774.1"/>
    <property type="molecule type" value="Genomic_DNA"/>
</dbReference>
<dbReference type="SUPFAM" id="SSF48425">
    <property type="entry name" value="Sec7 domain"/>
    <property type="match status" value="1"/>
</dbReference>
<evidence type="ECO:0008006" key="6">
    <source>
        <dbReference type="Google" id="ProtNLM"/>
    </source>
</evidence>
<protein>
    <recommendedName>
        <fullName evidence="6">SEC7 domain-containing protein</fullName>
    </recommendedName>
</protein>
<feature type="region of interest" description="Disordered" evidence="1">
    <location>
        <begin position="579"/>
        <end position="613"/>
    </location>
</feature>
<dbReference type="AlphaFoldDB" id="A0A8H7QS35"/>
<evidence type="ECO:0000259" key="3">
    <source>
        <dbReference type="PROSITE" id="PS50190"/>
    </source>
</evidence>
<dbReference type="InterPro" id="IPR035999">
    <property type="entry name" value="Sec7_dom_sf"/>
</dbReference>
<dbReference type="Proteomes" id="UP000650833">
    <property type="component" value="Unassembled WGS sequence"/>
</dbReference>
<dbReference type="SUPFAM" id="SSF50729">
    <property type="entry name" value="PH domain-like"/>
    <property type="match status" value="1"/>
</dbReference>
<dbReference type="InterPro" id="IPR001849">
    <property type="entry name" value="PH_domain"/>
</dbReference>
<dbReference type="PANTHER" id="PTHR10663">
    <property type="entry name" value="GUANYL-NUCLEOTIDE EXCHANGE FACTOR"/>
    <property type="match status" value="1"/>
</dbReference>
<feature type="domain" description="SEC7" evidence="3">
    <location>
        <begin position="278"/>
        <end position="442"/>
    </location>
</feature>
<dbReference type="PROSITE" id="PS50190">
    <property type="entry name" value="SEC7"/>
    <property type="match status" value="1"/>
</dbReference>
<keyword evidence="5" id="KW-1185">Reference proteome</keyword>
<evidence type="ECO:0000259" key="2">
    <source>
        <dbReference type="PROSITE" id="PS50003"/>
    </source>
</evidence>
<evidence type="ECO:0000313" key="5">
    <source>
        <dbReference type="Proteomes" id="UP000650833"/>
    </source>
</evidence>
<evidence type="ECO:0000313" key="4">
    <source>
        <dbReference type="EMBL" id="KAG2197774.1"/>
    </source>
</evidence>
<dbReference type="SMART" id="SM00233">
    <property type="entry name" value="PH"/>
    <property type="match status" value="1"/>
</dbReference>
<gene>
    <name evidence="4" type="ORF">INT46_006414</name>
</gene>
<dbReference type="Gene3D" id="2.30.29.30">
    <property type="entry name" value="Pleckstrin-homology domain (PH domain)/Phosphotyrosine-binding domain (PTB)"/>
    <property type="match status" value="1"/>
</dbReference>
<feature type="domain" description="PH" evidence="2">
    <location>
        <begin position="633"/>
        <end position="784"/>
    </location>
</feature>
<feature type="region of interest" description="Disordered" evidence="1">
    <location>
        <begin position="98"/>
        <end position="119"/>
    </location>
</feature>